<evidence type="ECO:0008006" key="4">
    <source>
        <dbReference type="Google" id="ProtNLM"/>
    </source>
</evidence>
<feature type="non-terminal residue" evidence="2">
    <location>
        <position position="135"/>
    </location>
</feature>
<dbReference type="PANTHER" id="PTHR11954">
    <property type="entry name" value="D-DOPACHROME DECARBOXYLASE"/>
    <property type="match status" value="1"/>
</dbReference>
<evidence type="ECO:0000256" key="1">
    <source>
        <dbReference type="ARBA" id="ARBA00005851"/>
    </source>
</evidence>
<comment type="caution">
    <text evidence="2">The sequence shown here is derived from an EMBL/GenBank/DDBJ whole genome shotgun (WGS) entry which is preliminary data.</text>
</comment>
<dbReference type="PANTHER" id="PTHR11954:SF37">
    <property type="entry name" value="MIF-LIKE PROTEIN MIF-2"/>
    <property type="match status" value="1"/>
</dbReference>
<dbReference type="SUPFAM" id="SSF55331">
    <property type="entry name" value="Tautomerase/MIF"/>
    <property type="match status" value="1"/>
</dbReference>
<protein>
    <recommendedName>
        <fullName evidence="4">Macrophage migration inhibitory factor</fullName>
    </recommendedName>
</protein>
<dbReference type="Gene3D" id="3.30.429.10">
    <property type="entry name" value="Macrophage Migration Inhibitory Factor"/>
    <property type="match status" value="1"/>
</dbReference>
<keyword evidence="3" id="KW-1185">Reference proteome</keyword>
<feature type="non-terminal residue" evidence="2">
    <location>
        <position position="1"/>
    </location>
</feature>
<dbReference type="AlphaFoldDB" id="A0AAV5UR95"/>
<evidence type="ECO:0000313" key="2">
    <source>
        <dbReference type="EMBL" id="GMT08991.1"/>
    </source>
</evidence>
<dbReference type="InterPro" id="IPR001398">
    <property type="entry name" value="Macrophage_inhib_fac"/>
</dbReference>
<sequence>ATMPMIHLATNAAVPADFETRVINVATSKYVMKVRLTDIMAAALNKPRETILVQVTANARMMHAATPGPCAHVWLKSMGHLDGHSNNIYAQKITTLINEMTGVPKNKTVIEFYDLHGDYIGFNGATVAVGMRGGQ</sequence>
<comment type="similarity">
    <text evidence="1">Belongs to the MIF family.</text>
</comment>
<evidence type="ECO:0000313" key="3">
    <source>
        <dbReference type="Proteomes" id="UP001432322"/>
    </source>
</evidence>
<gene>
    <name evidence="2" type="ORF">PFISCL1PPCAC_288</name>
</gene>
<organism evidence="2 3">
    <name type="scientific">Pristionchus fissidentatus</name>
    <dbReference type="NCBI Taxonomy" id="1538716"/>
    <lineage>
        <taxon>Eukaryota</taxon>
        <taxon>Metazoa</taxon>
        <taxon>Ecdysozoa</taxon>
        <taxon>Nematoda</taxon>
        <taxon>Chromadorea</taxon>
        <taxon>Rhabditida</taxon>
        <taxon>Rhabditina</taxon>
        <taxon>Diplogasteromorpha</taxon>
        <taxon>Diplogasteroidea</taxon>
        <taxon>Neodiplogasteridae</taxon>
        <taxon>Pristionchus</taxon>
    </lineage>
</organism>
<reference evidence="2" key="1">
    <citation type="submission" date="2023-10" db="EMBL/GenBank/DDBJ databases">
        <title>Genome assembly of Pristionchus species.</title>
        <authorList>
            <person name="Yoshida K."/>
            <person name="Sommer R.J."/>
        </authorList>
    </citation>
    <scope>NUCLEOTIDE SEQUENCE</scope>
    <source>
        <strain evidence="2">RS5133</strain>
    </source>
</reference>
<dbReference type="Proteomes" id="UP001432322">
    <property type="component" value="Unassembled WGS sequence"/>
</dbReference>
<accession>A0AAV5UR95</accession>
<dbReference type="GO" id="GO:0005125">
    <property type="term" value="F:cytokine activity"/>
    <property type="evidence" value="ECO:0007669"/>
    <property type="project" value="TreeGrafter"/>
</dbReference>
<dbReference type="EMBL" id="BTSY01000001">
    <property type="protein sequence ID" value="GMT08991.1"/>
    <property type="molecule type" value="Genomic_DNA"/>
</dbReference>
<dbReference type="Pfam" id="PF01187">
    <property type="entry name" value="MIF"/>
    <property type="match status" value="1"/>
</dbReference>
<dbReference type="GO" id="GO:0005615">
    <property type="term" value="C:extracellular space"/>
    <property type="evidence" value="ECO:0007669"/>
    <property type="project" value="TreeGrafter"/>
</dbReference>
<name>A0AAV5UR95_9BILA</name>
<proteinExistence type="inferred from homology"/>
<dbReference type="InterPro" id="IPR014347">
    <property type="entry name" value="Tautomerase/MIF_sf"/>
</dbReference>
<dbReference type="GO" id="GO:0050178">
    <property type="term" value="F:phenylpyruvate tautomerase activity"/>
    <property type="evidence" value="ECO:0007669"/>
    <property type="project" value="TreeGrafter"/>
</dbReference>